<accession>A0A0A9EKW9</accession>
<sequence length="18" mass="1972">MPTEKRWGRPDGAGMDAP</sequence>
<dbReference type="EMBL" id="GBRH01199385">
    <property type="protein sequence ID" value="JAD98510.1"/>
    <property type="molecule type" value="Transcribed_RNA"/>
</dbReference>
<protein>
    <submittedName>
        <fullName evidence="1">Uncharacterized protein</fullName>
    </submittedName>
</protein>
<proteinExistence type="predicted"/>
<reference evidence="1" key="2">
    <citation type="journal article" date="2015" name="Data Brief">
        <title>Shoot transcriptome of the giant reed, Arundo donax.</title>
        <authorList>
            <person name="Barrero R.A."/>
            <person name="Guerrero F.D."/>
            <person name="Moolhuijzen P."/>
            <person name="Goolsby J.A."/>
            <person name="Tidwell J."/>
            <person name="Bellgard S.E."/>
            <person name="Bellgard M.I."/>
        </authorList>
    </citation>
    <scope>NUCLEOTIDE SEQUENCE</scope>
    <source>
        <tissue evidence="1">Shoot tissue taken approximately 20 cm above the soil surface</tissue>
    </source>
</reference>
<dbReference type="AlphaFoldDB" id="A0A0A9EKW9"/>
<name>A0A0A9EKW9_ARUDO</name>
<dbReference type="EMBL" id="GBRH01232586">
    <property type="protein sequence ID" value="JAD65309.1"/>
    <property type="molecule type" value="Transcribed_RNA"/>
</dbReference>
<evidence type="ECO:0000313" key="1">
    <source>
        <dbReference type="EMBL" id="JAD98510.1"/>
    </source>
</evidence>
<organism evidence="1">
    <name type="scientific">Arundo donax</name>
    <name type="common">Giant reed</name>
    <name type="synonym">Donax arundinaceus</name>
    <dbReference type="NCBI Taxonomy" id="35708"/>
    <lineage>
        <taxon>Eukaryota</taxon>
        <taxon>Viridiplantae</taxon>
        <taxon>Streptophyta</taxon>
        <taxon>Embryophyta</taxon>
        <taxon>Tracheophyta</taxon>
        <taxon>Spermatophyta</taxon>
        <taxon>Magnoliopsida</taxon>
        <taxon>Liliopsida</taxon>
        <taxon>Poales</taxon>
        <taxon>Poaceae</taxon>
        <taxon>PACMAD clade</taxon>
        <taxon>Arundinoideae</taxon>
        <taxon>Arundineae</taxon>
        <taxon>Arundo</taxon>
    </lineage>
</organism>
<reference evidence="1" key="1">
    <citation type="submission" date="2014-09" db="EMBL/GenBank/DDBJ databases">
        <authorList>
            <person name="Magalhaes I.L.F."/>
            <person name="Oliveira U."/>
            <person name="Santos F.R."/>
            <person name="Vidigal T.H.D.A."/>
            <person name="Brescovit A.D."/>
            <person name="Santos A.J."/>
        </authorList>
    </citation>
    <scope>NUCLEOTIDE SEQUENCE</scope>
    <source>
        <tissue evidence="1">Shoot tissue taken approximately 20 cm above the soil surface</tissue>
    </source>
</reference>